<feature type="non-terminal residue" evidence="2">
    <location>
        <position position="1"/>
    </location>
</feature>
<comment type="caution">
    <text evidence="2">The sequence shown here is derived from an EMBL/GenBank/DDBJ whole genome shotgun (WGS) entry which is preliminary data.</text>
</comment>
<reference evidence="2" key="1">
    <citation type="journal article" date="2023" name="PhytoFront">
        <title>Draft Genome Resources of Seven Strains of Tilletia horrida, Causal Agent of Kernel Smut of Rice.</title>
        <authorList>
            <person name="Khanal S."/>
            <person name="Antony Babu S."/>
            <person name="Zhou X.G."/>
        </authorList>
    </citation>
    <scope>NUCLEOTIDE SEQUENCE</scope>
    <source>
        <strain evidence="2">TX6</strain>
    </source>
</reference>
<name>A0AAN6GM13_9BASI</name>
<proteinExistence type="predicted"/>
<sequence>PCLTFITRPNMALDVSMDDLIGSMQHGFHAGDRGRDLQQLRDGLAFSLAPHALGPAQDPYHTAPANGHAQPFAIVRSANASGSDPSGAAYGLVMAGGSSASPSSPYAASGHGRIAGSSASRFTGAGSSRPIPTTSSRGHQHQLGTSFTSSSGGSDGSYSSAGAAAAAAMGSHAPANTPMATPVDHVAGSHWPRSTTTSQTTASSQQQQHSIEAEESRRRAQAAVAGGPAGTRTPVQQHFGGGHHYHSHSGSGAALFGSSHGPPPNSPAQLVSFRDEVAMEWPQA</sequence>
<gene>
    <name evidence="2" type="ORF">OC846_005990</name>
</gene>
<dbReference type="EMBL" id="JAPDMZ010000270">
    <property type="protein sequence ID" value="KAK0544656.1"/>
    <property type="molecule type" value="Genomic_DNA"/>
</dbReference>
<evidence type="ECO:0000313" key="2">
    <source>
        <dbReference type="EMBL" id="KAK0544656.1"/>
    </source>
</evidence>
<dbReference type="AlphaFoldDB" id="A0AAN6GM13"/>
<feature type="compositionally biased region" description="Low complexity" evidence="1">
    <location>
        <begin position="101"/>
        <end position="112"/>
    </location>
</feature>
<keyword evidence="3" id="KW-1185">Reference proteome</keyword>
<feature type="compositionally biased region" description="Polar residues" evidence="1">
    <location>
        <begin position="130"/>
        <end position="145"/>
    </location>
</feature>
<evidence type="ECO:0000313" key="3">
    <source>
        <dbReference type="Proteomes" id="UP001176517"/>
    </source>
</evidence>
<accession>A0AAN6GM13</accession>
<feature type="region of interest" description="Disordered" evidence="1">
    <location>
        <begin position="101"/>
        <end position="160"/>
    </location>
</feature>
<feature type="compositionally biased region" description="Low complexity" evidence="1">
    <location>
        <begin position="146"/>
        <end position="160"/>
    </location>
</feature>
<evidence type="ECO:0000256" key="1">
    <source>
        <dbReference type="SAM" id="MobiDB-lite"/>
    </source>
</evidence>
<protein>
    <submittedName>
        <fullName evidence="2">Uncharacterized protein</fullName>
    </submittedName>
</protein>
<dbReference type="Proteomes" id="UP001176517">
    <property type="component" value="Unassembled WGS sequence"/>
</dbReference>
<organism evidence="2 3">
    <name type="scientific">Tilletia horrida</name>
    <dbReference type="NCBI Taxonomy" id="155126"/>
    <lineage>
        <taxon>Eukaryota</taxon>
        <taxon>Fungi</taxon>
        <taxon>Dikarya</taxon>
        <taxon>Basidiomycota</taxon>
        <taxon>Ustilaginomycotina</taxon>
        <taxon>Exobasidiomycetes</taxon>
        <taxon>Tilletiales</taxon>
        <taxon>Tilletiaceae</taxon>
        <taxon>Tilletia</taxon>
    </lineage>
</organism>
<feature type="region of interest" description="Disordered" evidence="1">
    <location>
        <begin position="175"/>
        <end position="284"/>
    </location>
</feature>
<feature type="compositionally biased region" description="Low complexity" evidence="1">
    <location>
        <begin position="194"/>
        <end position="210"/>
    </location>
</feature>